<proteinExistence type="predicted"/>
<reference evidence="2" key="1">
    <citation type="journal article" date="2015" name="PLoS Genet.">
        <title>The dynamic genome and transcriptome of the human fungal pathogen Blastomyces and close relative Emmonsia.</title>
        <authorList>
            <person name="Munoz J.F."/>
            <person name="Gauthier G.M."/>
            <person name="Desjardins C.A."/>
            <person name="Gallo J.E."/>
            <person name="Holder J."/>
            <person name="Sullivan T.D."/>
            <person name="Marty A.J."/>
            <person name="Carmen J.C."/>
            <person name="Chen Z."/>
            <person name="Ding L."/>
            <person name="Gujja S."/>
            <person name="Magrini V."/>
            <person name="Misas E."/>
            <person name="Mitreva M."/>
            <person name="Priest M."/>
            <person name="Saif S."/>
            <person name="Whiston E.A."/>
            <person name="Young S."/>
            <person name="Zeng Q."/>
            <person name="Goldman W.E."/>
            <person name="Mardis E.R."/>
            <person name="Taylor J.W."/>
            <person name="McEwen J.G."/>
            <person name="Clay O.K."/>
            <person name="Klein B.S."/>
            <person name="Cuomo C.A."/>
        </authorList>
    </citation>
    <scope>NUCLEOTIDE SEQUENCE [LARGE SCALE GENOMIC DNA]</scope>
    <source>
        <strain evidence="2">UAMH 139</strain>
    </source>
</reference>
<dbReference type="Proteomes" id="UP000053573">
    <property type="component" value="Unassembled WGS sequence"/>
</dbReference>
<dbReference type="EMBL" id="LDEV01000878">
    <property type="protein sequence ID" value="KLJ12484.1"/>
    <property type="molecule type" value="Genomic_DNA"/>
</dbReference>
<accession>A0A0H1BLU9</accession>
<evidence type="ECO:0000313" key="1">
    <source>
        <dbReference type="EMBL" id="KLJ12484.1"/>
    </source>
</evidence>
<dbReference type="AlphaFoldDB" id="A0A0H1BLU9"/>
<gene>
    <name evidence="1" type="ORF">EMPG_12477</name>
</gene>
<sequence length="52" mass="5666">MWITSSFSWMMTFSYMTTPAMLLTKAPAIAGVCLGTNLCSQKIHGSKTVFSS</sequence>
<keyword evidence="2" id="KW-1185">Reference proteome</keyword>
<comment type="caution">
    <text evidence="1">The sequence shown here is derived from an EMBL/GenBank/DDBJ whole genome shotgun (WGS) entry which is preliminary data.</text>
</comment>
<name>A0A0H1BLU9_9EURO</name>
<organism evidence="1 2">
    <name type="scientific">Blastomyces silverae</name>
    <dbReference type="NCBI Taxonomy" id="2060906"/>
    <lineage>
        <taxon>Eukaryota</taxon>
        <taxon>Fungi</taxon>
        <taxon>Dikarya</taxon>
        <taxon>Ascomycota</taxon>
        <taxon>Pezizomycotina</taxon>
        <taxon>Eurotiomycetes</taxon>
        <taxon>Eurotiomycetidae</taxon>
        <taxon>Onygenales</taxon>
        <taxon>Ajellomycetaceae</taxon>
        <taxon>Blastomyces</taxon>
    </lineage>
</organism>
<evidence type="ECO:0000313" key="2">
    <source>
        <dbReference type="Proteomes" id="UP000053573"/>
    </source>
</evidence>
<protein>
    <submittedName>
        <fullName evidence="1">Uncharacterized protein</fullName>
    </submittedName>
</protein>